<keyword evidence="2" id="KW-1185">Reference proteome</keyword>
<dbReference type="PANTHER" id="PTHR14564">
    <property type="entry name" value="MICOS COMPLEX SUBUNIT MIC26 / MIC27 FAMILY MEMBER"/>
    <property type="match status" value="1"/>
</dbReference>
<name>A0A9P0BYL2_CHRIL</name>
<reference evidence="1" key="1">
    <citation type="submission" date="2021-12" db="EMBL/GenBank/DDBJ databases">
        <authorList>
            <person name="King R."/>
        </authorList>
    </citation>
    <scope>NUCLEOTIDE SEQUENCE</scope>
</reference>
<evidence type="ECO:0008006" key="3">
    <source>
        <dbReference type="Google" id="ProtNLM"/>
    </source>
</evidence>
<protein>
    <recommendedName>
        <fullName evidence="3">MICOS complex subunit</fullName>
    </recommendedName>
</protein>
<dbReference type="AlphaFoldDB" id="A0A9P0BYL2"/>
<accession>A0A9P0BYL2</accession>
<sequence length="271" mass="30615">MQKAYIRASPNVPEYSRTSEWNDEASTLKTICQGDLYVVGTLWIQAMRSVLVGANFSIFPTVKAAAPPGAAPAKPPPMKYKDLPIYESPHYEYKDYVEDKKKNPRANIKLAHQYLYPKVRCFRREWTESFLELKKDFGEIMSDACAHFCKKKKEFKKYMRDSENMAVRQAVVAFGSLTGYYVGSGRGIPRRLFCTSLGALAAGALCFPKETDEIFREVSYRAAKTALALFNTTCGQNITMRERLPCPRDMPTLCAERPPGNKCPHNTPPAK</sequence>
<dbReference type="OrthoDB" id="7468199at2759"/>
<dbReference type="InterPro" id="IPR033182">
    <property type="entry name" value="MIC26/MIC27_animal"/>
</dbReference>
<organism evidence="1 2">
    <name type="scientific">Chrysodeixis includens</name>
    <name type="common">Soybean looper</name>
    <name type="synonym">Pseudoplusia includens</name>
    <dbReference type="NCBI Taxonomy" id="689277"/>
    <lineage>
        <taxon>Eukaryota</taxon>
        <taxon>Metazoa</taxon>
        <taxon>Ecdysozoa</taxon>
        <taxon>Arthropoda</taxon>
        <taxon>Hexapoda</taxon>
        <taxon>Insecta</taxon>
        <taxon>Pterygota</taxon>
        <taxon>Neoptera</taxon>
        <taxon>Endopterygota</taxon>
        <taxon>Lepidoptera</taxon>
        <taxon>Glossata</taxon>
        <taxon>Ditrysia</taxon>
        <taxon>Noctuoidea</taxon>
        <taxon>Noctuidae</taxon>
        <taxon>Plusiinae</taxon>
        <taxon>Chrysodeixis</taxon>
    </lineage>
</organism>
<dbReference type="Proteomes" id="UP001154114">
    <property type="component" value="Chromosome 29"/>
</dbReference>
<proteinExistence type="predicted"/>
<evidence type="ECO:0000313" key="2">
    <source>
        <dbReference type="Proteomes" id="UP001154114"/>
    </source>
</evidence>
<gene>
    <name evidence="1" type="ORF">CINC_LOCUS8929</name>
</gene>
<dbReference type="EMBL" id="LR824032">
    <property type="protein sequence ID" value="CAH0599813.1"/>
    <property type="molecule type" value="Genomic_DNA"/>
</dbReference>
<evidence type="ECO:0000313" key="1">
    <source>
        <dbReference type="EMBL" id="CAH0599813.1"/>
    </source>
</evidence>
<dbReference type="GO" id="GO:0042407">
    <property type="term" value="P:cristae formation"/>
    <property type="evidence" value="ECO:0007669"/>
    <property type="project" value="InterPro"/>
</dbReference>
<dbReference type="GO" id="GO:0061617">
    <property type="term" value="C:MICOS complex"/>
    <property type="evidence" value="ECO:0007669"/>
    <property type="project" value="InterPro"/>
</dbReference>